<proteinExistence type="predicted"/>
<dbReference type="InterPro" id="IPR003593">
    <property type="entry name" value="AAA+_ATPase"/>
</dbReference>
<dbReference type="InterPro" id="IPR045055">
    <property type="entry name" value="DNA2/NAM7-like"/>
</dbReference>
<dbReference type="InterPro" id="IPR041677">
    <property type="entry name" value="DNA2/NAM7_AAA_11"/>
</dbReference>
<dbReference type="GO" id="GO:0005829">
    <property type="term" value="C:cytosol"/>
    <property type="evidence" value="ECO:0007669"/>
    <property type="project" value="TreeGrafter"/>
</dbReference>
<dbReference type="SUPFAM" id="SSF52540">
    <property type="entry name" value="P-loop containing nucleoside triphosphate hydrolases"/>
    <property type="match status" value="1"/>
</dbReference>
<dbReference type="GO" id="GO:0035194">
    <property type="term" value="P:regulatory ncRNA-mediated post-transcriptional gene silencing"/>
    <property type="evidence" value="ECO:0007669"/>
    <property type="project" value="TreeGrafter"/>
</dbReference>
<gene>
    <name evidence="3" type="ORF">MENT_LOCUS13977</name>
</gene>
<dbReference type="OrthoDB" id="5805783at2759"/>
<sequence length="838" mass="95663">MPAAFFENSEPTTTVNGGLVIKRMSRLRIDDVHYNLLQHKFDMVQLRKNIDPSIFEHAATVKVALDTKYPEGMHKYADKYRAYNQITLIYDTLSQLRNSDGPHSIFPLTLPNGNATPMPVYQVQLSQDFCDRFTVPNYGTIKLEKAVKAAGVPSNEYRCRILHYDETSRIVRFSPFTVQRLDDCKYLVRFEPSRFVYNARDYILSNIYRLQRAVSFLIFPQPFDDDRLPLDRYIEQRDVMIKNIRFSSNSFNQEQRNAIFAILMGRHIKINNKSGTLLPYIIHGPPGTGKTTVLVEAVRLLLEQKDYDTRILVCTPSNTAADLFATELLETAKIDPELVFRLYALMVPVEDLKESLKPITYTKTPDGFSDIEMFAIHPAERLLKFKVIVCTMMASTYLMLGYVSSKFSHIIIDEAGQASELETLVPIVGVIGERNDCKIILAGDHKQLGPVENVDYFRRNKFNNSLIERLQTVECYKDDERIMTFLRKNYRSHEAIIKVPSRLCYNNLLVAAEDALPRDKLANWEGLPTKGFPLLWHHIDSPEKCEDKGTSYMNFGELELVLVYVKRIINELNVKPVDIGIISPYTYQARRLRHSLMGDFADITVDTVERFQGSQRRVIIVTTVRSNPAEKLGFMYSKKRFNTTVARAEELLVIVGNAKIMTKVSCWGSMYEHCHQNNAVIGVPEELKKEILDNIEVMKAKNIEDDEEMEPQKTNWSEPKKFTTNELKERHVDVSSSSGDEADEYSTTDSSSSDSEYEEEEVEESEVNEDDEFASIDDGSVGRGEGGKIRMKASDDEEEEGGGEEIVETNFVMNGEGEEDAVQEVLNNCVTTIVDENT</sequence>
<dbReference type="Pfam" id="PF13087">
    <property type="entry name" value="AAA_12"/>
    <property type="match status" value="1"/>
</dbReference>
<evidence type="ECO:0000313" key="3">
    <source>
        <dbReference type="EMBL" id="CAD2159954.1"/>
    </source>
</evidence>
<protein>
    <recommendedName>
        <fullName evidence="2">AAA+ ATPase domain-containing protein</fullName>
    </recommendedName>
</protein>
<dbReference type="PANTHER" id="PTHR10887">
    <property type="entry name" value="DNA2/NAM7 HELICASE FAMILY"/>
    <property type="match status" value="1"/>
</dbReference>
<feature type="compositionally biased region" description="Basic and acidic residues" evidence="1">
    <location>
        <begin position="785"/>
        <end position="794"/>
    </location>
</feature>
<dbReference type="EMBL" id="CAJEWN010000077">
    <property type="protein sequence ID" value="CAD2159954.1"/>
    <property type="molecule type" value="Genomic_DNA"/>
</dbReference>
<dbReference type="Gene3D" id="3.40.50.300">
    <property type="entry name" value="P-loop containing nucleotide triphosphate hydrolases"/>
    <property type="match status" value="2"/>
</dbReference>
<dbReference type="InterPro" id="IPR027417">
    <property type="entry name" value="P-loop_NTPase"/>
</dbReference>
<accession>A0A6V7UKF1</accession>
<evidence type="ECO:0000313" key="4">
    <source>
        <dbReference type="Proteomes" id="UP000580250"/>
    </source>
</evidence>
<reference evidence="3 4" key="1">
    <citation type="submission" date="2020-08" db="EMBL/GenBank/DDBJ databases">
        <authorList>
            <person name="Koutsovoulos G."/>
            <person name="Danchin GJ E."/>
        </authorList>
    </citation>
    <scope>NUCLEOTIDE SEQUENCE [LARGE SCALE GENOMIC DNA]</scope>
</reference>
<feature type="compositionally biased region" description="Acidic residues" evidence="1">
    <location>
        <begin position="755"/>
        <end position="775"/>
    </location>
</feature>
<organism evidence="3 4">
    <name type="scientific">Meloidogyne enterolobii</name>
    <name type="common">Root-knot nematode worm</name>
    <name type="synonym">Meloidogyne mayaguensis</name>
    <dbReference type="NCBI Taxonomy" id="390850"/>
    <lineage>
        <taxon>Eukaryota</taxon>
        <taxon>Metazoa</taxon>
        <taxon>Ecdysozoa</taxon>
        <taxon>Nematoda</taxon>
        <taxon>Chromadorea</taxon>
        <taxon>Rhabditida</taxon>
        <taxon>Tylenchina</taxon>
        <taxon>Tylenchomorpha</taxon>
        <taxon>Tylenchoidea</taxon>
        <taxon>Meloidogynidae</taxon>
        <taxon>Meloidogyninae</taxon>
        <taxon>Meloidogyne</taxon>
    </lineage>
</organism>
<feature type="compositionally biased region" description="Acidic residues" evidence="1">
    <location>
        <begin position="795"/>
        <end position="806"/>
    </location>
</feature>
<dbReference type="AlphaFoldDB" id="A0A6V7UKF1"/>
<dbReference type="InterPro" id="IPR041679">
    <property type="entry name" value="DNA2/NAM7-like_C"/>
</dbReference>
<name>A0A6V7UKF1_MELEN</name>
<dbReference type="PANTHER" id="PTHR10887:SF365">
    <property type="entry name" value="HELICASE WITH ZINC FINGER DOMAIN-RELATED"/>
    <property type="match status" value="1"/>
</dbReference>
<dbReference type="GO" id="GO:0004386">
    <property type="term" value="F:helicase activity"/>
    <property type="evidence" value="ECO:0007669"/>
    <property type="project" value="InterPro"/>
</dbReference>
<evidence type="ECO:0000256" key="1">
    <source>
        <dbReference type="SAM" id="MobiDB-lite"/>
    </source>
</evidence>
<comment type="caution">
    <text evidence="3">The sequence shown here is derived from an EMBL/GenBank/DDBJ whole genome shotgun (WGS) entry which is preliminary data.</text>
</comment>
<dbReference type="InterPro" id="IPR047187">
    <property type="entry name" value="SF1_C_Upf1"/>
</dbReference>
<dbReference type="Pfam" id="PF13086">
    <property type="entry name" value="AAA_11"/>
    <property type="match status" value="2"/>
</dbReference>
<feature type="region of interest" description="Disordered" evidence="1">
    <location>
        <begin position="702"/>
        <end position="806"/>
    </location>
</feature>
<dbReference type="Proteomes" id="UP000580250">
    <property type="component" value="Unassembled WGS sequence"/>
</dbReference>
<feature type="compositionally biased region" description="Basic and acidic residues" evidence="1">
    <location>
        <begin position="718"/>
        <end position="733"/>
    </location>
</feature>
<evidence type="ECO:0000259" key="2">
    <source>
        <dbReference type="SMART" id="SM00382"/>
    </source>
</evidence>
<feature type="domain" description="AAA+ ATPase" evidence="2">
    <location>
        <begin position="276"/>
        <end position="468"/>
    </location>
</feature>
<dbReference type="GO" id="GO:0043186">
    <property type="term" value="C:P granule"/>
    <property type="evidence" value="ECO:0007669"/>
    <property type="project" value="TreeGrafter"/>
</dbReference>
<dbReference type="CDD" id="cd18808">
    <property type="entry name" value="SF1_C_Upf1"/>
    <property type="match status" value="1"/>
</dbReference>
<dbReference type="SMART" id="SM00382">
    <property type="entry name" value="AAA"/>
    <property type="match status" value="1"/>
</dbReference>